<feature type="region of interest" description="Disordered" evidence="1">
    <location>
        <begin position="156"/>
        <end position="182"/>
    </location>
</feature>
<gene>
    <name evidence="3" type="ORF">HYPSUDRAFT_235242</name>
</gene>
<dbReference type="Proteomes" id="UP000054270">
    <property type="component" value="Unassembled WGS sequence"/>
</dbReference>
<feature type="compositionally biased region" description="Low complexity" evidence="1">
    <location>
        <begin position="71"/>
        <end position="90"/>
    </location>
</feature>
<dbReference type="EMBL" id="KN817518">
    <property type="protein sequence ID" value="KJA29769.1"/>
    <property type="molecule type" value="Genomic_DNA"/>
</dbReference>
<name>A0A0D2PG60_HYPSF</name>
<proteinExistence type="predicted"/>
<evidence type="ECO:0000256" key="2">
    <source>
        <dbReference type="SAM" id="Phobius"/>
    </source>
</evidence>
<evidence type="ECO:0000313" key="4">
    <source>
        <dbReference type="Proteomes" id="UP000054270"/>
    </source>
</evidence>
<evidence type="ECO:0000313" key="3">
    <source>
        <dbReference type="EMBL" id="KJA29769.1"/>
    </source>
</evidence>
<feature type="compositionally biased region" description="Polar residues" evidence="1">
    <location>
        <begin position="50"/>
        <end position="64"/>
    </location>
</feature>
<dbReference type="OrthoDB" id="3051520at2759"/>
<reference evidence="4" key="1">
    <citation type="submission" date="2014-04" db="EMBL/GenBank/DDBJ databases">
        <title>Evolutionary Origins and Diversification of the Mycorrhizal Mutualists.</title>
        <authorList>
            <consortium name="DOE Joint Genome Institute"/>
            <consortium name="Mycorrhizal Genomics Consortium"/>
            <person name="Kohler A."/>
            <person name="Kuo A."/>
            <person name="Nagy L.G."/>
            <person name="Floudas D."/>
            <person name="Copeland A."/>
            <person name="Barry K.W."/>
            <person name="Cichocki N."/>
            <person name="Veneault-Fourrey C."/>
            <person name="LaButti K."/>
            <person name="Lindquist E.A."/>
            <person name="Lipzen A."/>
            <person name="Lundell T."/>
            <person name="Morin E."/>
            <person name="Murat C."/>
            <person name="Riley R."/>
            <person name="Ohm R."/>
            <person name="Sun H."/>
            <person name="Tunlid A."/>
            <person name="Henrissat B."/>
            <person name="Grigoriev I.V."/>
            <person name="Hibbett D.S."/>
            <person name="Martin F."/>
        </authorList>
    </citation>
    <scope>NUCLEOTIDE SEQUENCE [LARGE SCALE GENOMIC DNA]</scope>
    <source>
        <strain evidence="4">FD-334 SS-4</strain>
    </source>
</reference>
<accession>A0A0D2PG60</accession>
<sequence>MNTTPTRAPRTCRVCSGSMRGSSHERCRLQEDARWYQWRGRVVEEDVKSESSNATETSHTTGLNTPPPSPTASLASIRTSGASSTRTSASEKAVRRQLAPPPPVYPRTIISEASFEIPETGAYHRVNPNFRAQQVPTAPSSEAGSDVATEIDVKYYPVDRPPSPGPSARGFMRDGTPGSDTSVKTVRAAREDSNAPAPGNAVLGRYVPFNLEGQRYDYFDDPPVVTKYEAFVAILEPTRARISAVINTFLPDKNLQVVVLFVVFFSLWLLKEVAVAYAKKQLEL</sequence>
<keyword evidence="2" id="KW-1133">Transmembrane helix</keyword>
<keyword evidence="4" id="KW-1185">Reference proteome</keyword>
<feature type="transmembrane region" description="Helical" evidence="2">
    <location>
        <begin position="257"/>
        <end position="278"/>
    </location>
</feature>
<dbReference type="AlphaFoldDB" id="A0A0D2PG60"/>
<organism evidence="3 4">
    <name type="scientific">Hypholoma sublateritium (strain FD-334 SS-4)</name>
    <dbReference type="NCBI Taxonomy" id="945553"/>
    <lineage>
        <taxon>Eukaryota</taxon>
        <taxon>Fungi</taxon>
        <taxon>Dikarya</taxon>
        <taxon>Basidiomycota</taxon>
        <taxon>Agaricomycotina</taxon>
        <taxon>Agaricomycetes</taxon>
        <taxon>Agaricomycetidae</taxon>
        <taxon>Agaricales</taxon>
        <taxon>Agaricineae</taxon>
        <taxon>Strophariaceae</taxon>
        <taxon>Hypholoma</taxon>
    </lineage>
</organism>
<keyword evidence="2" id="KW-0472">Membrane</keyword>
<keyword evidence="2" id="KW-0812">Transmembrane</keyword>
<evidence type="ECO:0000256" key="1">
    <source>
        <dbReference type="SAM" id="MobiDB-lite"/>
    </source>
</evidence>
<feature type="region of interest" description="Disordered" evidence="1">
    <location>
        <begin position="42"/>
        <end position="105"/>
    </location>
</feature>
<protein>
    <submittedName>
        <fullName evidence="3">Uncharacterized protein</fullName>
    </submittedName>
</protein>